<dbReference type="EMBL" id="JAQLGM010000047">
    <property type="protein sequence ID" value="MDB2001764.1"/>
    <property type="molecule type" value="Genomic_DNA"/>
</dbReference>
<gene>
    <name evidence="1" type="ORF">PM006_16315</name>
</gene>
<dbReference type="AlphaFoldDB" id="A0AAW6AXI7"/>
<accession>A0AAW6AXI7</accession>
<evidence type="ECO:0000313" key="1">
    <source>
        <dbReference type="EMBL" id="MDB2001764.1"/>
    </source>
</evidence>
<evidence type="ECO:0000313" key="2">
    <source>
        <dbReference type="Proteomes" id="UP001300871"/>
    </source>
</evidence>
<comment type="caution">
    <text evidence="1">The sequence shown here is derived from an EMBL/GenBank/DDBJ whole genome shotgun (WGS) entry which is preliminary data.</text>
</comment>
<name>A0AAW6AXI7_CLOSY</name>
<sequence length="153" mass="17249">MAYAEKTSVSVSRTKADIEELISRYGAEQFVSGFKGNTAAIGFTISGRQIRFILPLPDKQAREYWYTPGRGNRRTDDAAHTAWEQACRSRWRALYLIVKAKLEAVEAGISTVEREFLYDIVLPDGRTAGEWLAPQIETAYETGQMPPMLPMLN</sequence>
<dbReference type="Proteomes" id="UP001300871">
    <property type="component" value="Unassembled WGS sequence"/>
</dbReference>
<reference evidence="1" key="1">
    <citation type="submission" date="2023-01" db="EMBL/GenBank/DDBJ databases">
        <title>Human gut microbiome strain richness.</title>
        <authorList>
            <person name="Chen-Liaw A."/>
        </authorList>
    </citation>
    <scope>NUCLEOTIDE SEQUENCE</scope>
    <source>
        <strain evidence="1">B1_m1001713B170214d0_201011</strain>
    </source>
</reference>
<protein>
    <submittedName>
        <fullName evidence="1">Uncharacterized protein</fullName>
    </submittedName>
</protein>
<dbReference type="RefSeq" id="WP_227072903.1">
    <property type="nucleotide sequence ID" value="NZ_BAABZD010000005.1"/>
</dbReference>
<proteinExistence type="predicted"/>
<organism evidence="1 2">
    <name type="scientific">Clostridium symbiosum</name>
    <name type="common">Bacteroides symbiosus</name>
    <dbReference type="NCBI Taxonomy" id="1512"/>
    <lineage>
        <taxon>Bacteria</taxon>
        <taxon>Bacillati</taxon>
        <taxon>Bacillota</taxon>
        <taxon>Clostridia</taxon>
        <taxon>Lachnospirales</taxon>
        <taxon>Lachnospiraceae</taxon>
        <taxon>Otoolea</taxon>
    </lineage>
</organism>